<comment type="caution">
    <text evidence="1">The sequence shown here is derived from an EMBL/GenBank/DDBJ whole genome shotgun (WGS) entry which is preliminary data.</text>
</comment>
<evidence type="ECO:0000313" key="2">
    <source>
        <dbReference type="EMBL" id="KAE9143823.1"/>
    </source>
</evidence>
<evidence type="ECO:0000313" key="4">
    <source>
        <dbReference type="Proteomes" id="UP000440732"/>
    </source>
</evidence>
<protein>
    <submittedName>
        <fullName evidence="1">Uncharacterized protein</fullName>
    </submittedName>
</protein>
<dbReference type="EMBL" id="QXGF01000726">
    <property type="protein sequence ID" value="KAE8936354.1"/>
    <property type="molecule type" value="Genomic_DNA"/>
</dbReference>
<dbReference type="AlphaFoldDB" id="A0A6A3ESE3"/>
<evidence type="ECO:0000313" key="1">
    <source>
        <dbReference type="EMBL" id="KAE8936354.1"/>
    </source>
</evidence>
<reference evidence="3 4" key="1">
    <citation type="submission" date="2018-08" db="EMBL/GenBank/DDBJ databases">
        <title>Genomic investigation of the strawberry pathogen Phytophthora fragariae indicates pathogenicity is determined by transcriptional variation in three key races.</title>
        <authorList>
            <person name="Adams T.M."/>
            <person name="Armitage A.D."/>
            <person name="Sobczyk M.K."/>
            <person name="Bates H.J."/>
            <person name="Dunwell J.M."/>
            <person name="Nellist C.F."/>
            <person name="Harrison R.J."/>
        </authorList>
    </citation>
    <scope>NUCLEOTIDE SEQUENCE [LARGE SCALE GENOMIC DNA]</scope>
    <source>
        <strain evidence="2 4">NOV-5</strain>
        <strain evidence="1 3">NOV-9</strain>
    </source>
</reference>
<proteinExistence type="predicted"/>
<accession>A0A6A3ESE3</accession>
<evidence type="ECO:0000313" key="3">
    <source>
        <dbReference type="Proteomes" id="UP000429523"/>
    </source>
</evidence>
<dbReference type="EMBL" id="QXGA01000588">
    <property type="protein sequence ID" value="KAE9143823.1"/>
    <property type="molecule type" value="Genomic_DNA"/>
</dbReference>
<dbReference type="Proteomes" id="UP000440732">
    <property type="component" value="Unassembled WGS sequence"/>
</dbReference>
<dbReference type="Proteomes" id="UP000429523">
    <property type="component" value="Unassembled WGS sequence"/>
</dbReference>
<gene>
    <name evidence="2" type="ORF">PF006_g11175</name>
    <name evidence="1" type="ORF">PF009_g13716</name>
</gene>
<organism evidence="1 3">
    <name type="scientific">Phytophthora fragariae</name>
    <dbReference type="NCBI Taxonomy" id="53985"/>
    <lineage>
        <taxon>Eukaryota</taxon>
        <taxon>Sar</taxon>
        <taxon>Stramenopiles</taxon>
        <taxon>Oomycota</taxon>
        <taxon>Peronosporomycetes</taxon>
        <taxon>Peronosporales</taxon>
        <taxon>Peronosporaceae</taxon>
        <taxon>Phytophthora</taxon>
    </lineage>
</organism>
<name>A0A6A3ESE3_9STRA</name>
<sequence>MEIWPDVVLLNCYPHLRKSREEKNLLMDAVFYEDNVLPDIRYLRKARSSNQFKALSLFISEAVARAQTLVQEKANFYLDKDTRAKFVKAILFNASKFVVSLKNIRSGSLNRDRATM</sequence>